<dbReference type="Gene3D" id="3.40.50.1980">
    <property type="entry name" value="Nitrogenase molybdenum iron protein domain"/>
    <property type="match status" value="2"/>
</dbReference>
<keyword evidence="3 5" id="KW-0560">Oxidoreductase</keyword>
<dbReference type="PROSITE" id="PS00611">
    <property type="entry name" value="HISOL_DEHYDROGENASE"/>
    <property type="match status" value="1"/>
</dbReference>
<proteinExistence type="inferred from homology"/>
<feature type="binding site" evidence="8">
    <location>
        <position position="407"/>
    </location>
    <ligand>
        <name>substrate</name>
    </ligand>
</feature>
<evidence type="ECO:0000256" key="4">
    <source>
        <dbReference type="ARBA" id="ARBA00072814"/>
    </source>
</evidence>
<feature type="binding site" evidence="9">
    <location>
        <position position="249"/>
    </location>
    <ligand>
        <name>Zn(2+)</name>
        <dbReference type="ChEBI" id="CHEBI:29105"/>
    </ligand>
</feature>
<dbReference type="GO" id="GO:0000105">
    <property type="term" value="P:L-histidine biosynthetic process"/>
    <property type="evidence" value="ECO:0007669"/>
    <property type="project" value="InterPro"/>
</dbReference>
<feature type="binding site" evidence="9">
    <location>
        <position position="353"/>
    </location>
    <ligand>
        <name>Zn(2+)</name>
        <dbReference type="ChEBI" id="CHEBI:29105"/>
    </ligand>
</feature>
<dbReference type="InterPro" id="IPR012131">
    <property type="entry name" value="Hstdl_DH"/>
</dbReference>
<comment type="cofactor">
    <cofactor evidence="9">
        <name>Zn(2+)</name>
        <dbReference type="ChEBI" id="CHEBI:29105"/>
    </cofactor>
    <text evidence="9">Binds 1 zinc ion per subunit.</text>
</comment>
<evidence type="ECO:0000256" key="10">
    <source>
        <dbReference type="RuleBase" id="RU004175"/>
    </source>
</evidence>
<evidence type="ECO:0000256" key="6">
    <source>
        <dbReference type="PIRSR" id="PIRSR000099-1"/>
    </source>
</evidence>
<keyword evidence="1 9" id="KW-0479">Metal-binding</keyword>
<dbReference type="GO" id="GO:0005829">
    <property type="term" value="C:cytosol"/>
    <property type="evidence" value="ECO:0007669"/>
    <property type="project" value="TreeGrafter"/>
</dbReference>
<comment type="caution">
    <text evidence="11">The sequence shown here is derived from an EMBL/GenBank/DDBJ whole genome shotgun (WGS) entry which is preliminary data.</text>
</comment>
<organism evidence="11 12">
    <name type="scientific">Primorskyibacter sedentarius</name>
    <dbReference type="NCBI Taxonomy" id="745311"/>
    <lineage>
        <taxon>Bacteria</taxon>
        <taxon>Pseudomonadati</taxon>
        <taxon>Pseudomonadota</taxon>
        <taxon>Alphaproteobacteria</taxon>
        <taxon>Rhodobacterales</taxon>
        <taxon>Roseobacteraceae</taxon>
        <taxon>Primorskyibacter</taxon>
    </lineage>
</organism>
<dbReference type="GO" id="GO:0051287">
    <property type="term" value="F:NAD binding"/>
    <property type="evidence" value="ECO:0007669"/>
    <property type="project" value="InterPro"/>
</dbReference>
<dbReference type="SUPFAM" id="SSF53720">
    <property type="entry name" value="ALDH-like"/>
    <property type="match status" value="1"/>
</dbReference>
<feature type="binding site" evidence="7">
    <location>
        <position position="204"/>
    </location>
    <ligand>
        <name>NAD(+)</name>
        <dbReference type="ChEBI" id="CHEBI:57540"/>
    </ligand>
</feature>
<dbReference type="RefSeq" id="WP_132244729.1">
    <property type="nucleotide sequence ID" value="NZ_SLZU01000006.1"/>
</dbReference>
<evidence type="ECO:0000313" key="11">
    <source>
        <dbReference type="EMBL" id="TCS63842.1"/>
    </source>
</evidence>
<feature type="binding site" evidence="8">
    <location>
        <position position="320"/>
    </location>
    <ligand>
        <name>substrate</name>
    </ligand>
</feature>
<feature type="binding site" evidence="7">
    <location>
        <position position="119"/>
    </location>
    <ligand>
        <name>NAD(+)</name>
        <dbReference type="ChEBI" id="CHEBI:57540"/>
    </ligand>
</feature>
<feature type="binding site" evidence="7">
    <location>
        <position position="181"/>
    </location>
    <ligand>
        <name>NAD(+)</name>
        <dbReference type="ChEBI" id="CHEBI:57540"/>
    </ligand>
</feature>
<dbReference type="Pfam" id="PF00815">
    <property type="entry name" value="Histidinol_dh"/>
    <property type="match status" value="1"/>
</dbReference>
<dbReference type="InterPro" id="IPR022695">
    <property type="entry name" value="Histidinol_DH_monofunct"/>
</dbReference>
<reference evidence="11 12" key="1">
    <citation type="submission" date="2019-03" db="EMBL/GenBank/DDBJ databases">
        <title>Genomic Encyclopedia of Type Strains, Phase IV (KMG-IV): sequencing the most valuable type-strain genomes for metagenomic binning, comparative biology and taxonomic classification.</title>
        <authorList>
            <person name="Goeker M."/>
        </authorList>
    </citation>
    <scope>NUCLEOTIDE SEQUENCE [LARGE SCALE GENOMIC DNA]</scope>
    <source>
        <strain evidence="11 12">DSM 104836</strain>
    </source>
</reference>
<dbReference type="CDD" id="cd06572">
    <property type="entry name" value="Histidinol_dh"/>
    <property type="match status" value="1"/>
</dbReference>
<feature type="binding site" evidence="8">
    <location>
        <position position="227"/>
    </location>
    <ligand>
        <name>substrate</name>
    </ligand>
</feature>
<accession>A0A4R3JDF3</accession>
<feature type="active site" description="Proton acceptor" evidence="6">
    <location>
        <position position="319"/>
    </location>
</feature>
<dbReference type="Gene3D" id="1.20.5.1300">
    <property type="match status" value="1"/>
</dbReference>
<evidence type="ECO:0000256" key="5">
    <source>
        <dbReference type="PIRNR" id="PIRNR000099"/>
    </source>
</evidence>
<feature type="active site" description="Proton acceptor" evidence="6">
    <location>
        <position position="320"/>
    </location>
</feature>
<comment type="similarity">
    <text evidence="5 10">Belongs to the histidinol dehydrogenase family.</text>
</comment>
<evidence type="ECO:0000256" key="8">
    <source>
        <dbReference type="PIRSR" id="PIRSR000099-3"/>
    </source>
</evidence>
<dbReference type="OrthoDB" id="9805269at2"/>
<dbReference type="EMBL" id="SLZU01000006">
    <property type="protein sequence ID" value="TCS63842.1"/>
    <property type="molecule type" value="Genomic_DNA"/>
</dbReference>
<evidence type="ECO:0000256" key="3">
    <source>
        <dbReference type="ARBA" id="ARBA00023002"/>
    </source>
</evidence>
<keyword evidence="12" id="KW-1185">Reference proteome</keyword>
<dbReference type="NCBIfam" id="TIGR00069">
    <property type="entry name" value="hisD"/>
    <property type="match status" value="1"/>
</dbReference>
<feature type="binding site" evidence="8">
    <location>
        <position position="249"/>
    </location>
    <ligand>
        <name>substrate</name>
    </ligand>
</feature>
<dbReference type="InterPro" id="IPR001692">
    <property type="entry name" value="Histidinol_DH_CS"/>
</dbReference>
<keyword evidence="7" id="KW-0520">NAD</keyword>
<feature type="binding site" evidence="8">
    <location>
        <position position="412"/>
    </location>
    <ligand>
        <name>substrate</name>
    </ligand>
</feature>
<dbReference type="GO" id="GO:0046872">
    <property type="term" value="F:metal ion binding"/>
    <property type="evidence" value="ECO:0007669"/>
    <property type="project" value="UniProtKB-KW"/>
</dbReference>
<feature type="binding site" evidence="9">
    <location>
        <position position="252"/>
    </location>
    <ligand>
        <name>Zn(2+)</name>
        <dbReference type="ChEBI" id="CHEBI:29105"/>
    </ligand>
</feature>
<dbReference type="Proteomes" id="UP000295696">
    <property type="component" value="Unassembled WGS sequence"/>
</dbReference>
<evidence type="ECO:0000256" key="2">
    <source>
        <dbReference type="ARBA" id="ARBA00022833"/>
    </source>
</evidence>
<dbReference type="FunFam" id="3.40.50.1980:FF:000001">
    <property type="entry name" value="Histidinol dehydrogenase"/>
    <property type="match status" value="1"/>
</dbReference>
<evidence type="ECO:0000256" key="9">
    <source>
        <dbReference type="PIRSR" id="PIRSR000099-4"/>
    </source>
</evidence>
<dbReference type="PANTHER" id="PTHR21256:SF14">
    <property type="entry name" value="HISTIDINOL DEHYDROGENASE"/>
    <property type="match status" value="1"/>
</dbReference>
<feature type="binding site" evidence="9">
    <location>
        <position position="412"/>
    </location>
    <ligand>
        <name>Zn(2+)</name>
        <dbReference type="ChEBI" id="CHEBI:29105"/>
    </ligand>
</feature>
<keyword evidence="2 9" id="KW-0862">Zinc</keyword>
<dbReference type="PANTHER" id="PTHR21256">
    <property type="entry name" value="HISTIDINOL DEHYDROGENASE HDH"/>
    <property type="match status" value="1"/>
</dbReference>
<dbReference type="PIRSF" id="PIRSF000099">
    <property type="entry name" value="Histidinol_dh"/>
    <property type="match status" value="1"/>
</dbReference>
<feature type="binding site" evidence="8">
    <location>
        <position position="353"/>
    </location>
    <ligand>
        <name>substrate</name>
    </ligand>
</feature>
<sequence length="425" mass="45135">MAITYLKTAPPRPAVENKDIRDIVAIMLANIESGGEAAVRDYAEKLDGWTGEIVLSDAAREAACDRVPESLKDDIRFAQANIQRFAEAQKATMGECEVEVIPGLIAGQKQIPVSSAGCYVPGGRYSHIASALMTITTAKVAGVPHITAVSPTRPNIGIPDPIVFAMDLCGADLILNLGGVQGIAAMSKGLFGGKPADILVGPGNSYVAEAKRMLFGEVGIDMFAGPTDSLIIADHTASAETVAWDLVSQAEHGTDSPVWLVATDEPLAKAVLARVSSLIDSLPEPNASAARIAWNERAEVILCDSREEAAEVSDRYAPEHLQVQAGDLEWWLGRLSAYGSLFLGAETTVAFGDKTSGPNHVLPTSGAARYTGGLSVHKFTKTVTWQRCDAAASHELALRTARISRMEGMEGHARSAELRLRPRVA</sequence>
<dbReference type="InterPro" id="IPR016161">
    <property type="entry name" value="Ald_DH/histidinol_DH"/>
</dbReference>
<dbReference type="PRINTS" id="PR00083">
    <property type="entry name" value="HOLDHDRGNASE"/>
</dbReference>
<gene>
    <name evidence="11" type="ORF">EDD52_106110</name>
</gene>
<name>A0A4R3JDF3_9RHOB</name>
<dbReference type="GO" id="GO:0004399">
    <property type="term" value="F:histidinol dehydrogenase activity"/>
    <property type="evidence" value="ECO:0007669"/>
    <property type="project" value="InterPro"/>
</dbReference>
<feature type="binding site" evidence="8">
    <location>
        <position position="252"/>
    </location>
    <ligand>
        <name>substrate</name>
    </ligand>
</feature>
<dbReference type="AlphaFoldDB" id="A0A4R3JDF3"/>
<protein>
    <recommendedName>
        <fullName evidence="4">Histidinol dehydrogenase homolog</fullName>
    </recommendedName>
</protein>
<evidence type="ECO:0000256" key="1">
    <source>
        <dbReference type="ARBA" id="ARBA00022723"/>
    </source>
</evidence>
<evidence type="ECO:0000313" key="12">
    <source>
        <dbReference type="Proteomes" id="UP000295696"/>
    </source>
</evidence>
<evidence type="ECO:0000256" key="7">
    <source>
        <dbReference type="PIRSR" id="PIRSR000099-2"/>
    </source>
</evidence>